<keyword evidence="1" id="KW-0812">Transmembrane</keyword>
<feature type="transmembrane region" description="Helical" evidence="1">
    <location>
        <begin position="193"/>
        <end position="211"/>
    </location>
</feature>
<dbReference type="Proteomes" id="UP000608579">
    <property type="component" value="Unassembled WGS sequence"/>
</dbReference>
<organism evidence="2 3">
    <name type="scientific">Caldiarchaeum subterraneum</name>
    <dbReference type="NCBI Taxonomy" id="311458"/>
    <lineage>
        <taxon>Archaea</taxon>
        <taxon>Nitrososphaerota</taxon>
        <taxon>Candidatus Caldarchaeales</taxon>
        <taxon>Candidatus Caldarchaeaceae</taxon>
        <taxon>Candidatus Caldarchaeum</taxon>
    </lineage>
</organism>
<dbReference type="PANTHER" id="PTHR30221">
    <property type="entry name" value="SMALL-CONDUCTANCE MECHANOSENSITIVE CHANNEL"/>
    <property type="match status" value="1"/>
</dbReference>
<dbReference type="SUPFAM" id="SSF82861">
    <property type="entry name" value="Mechanosensitive channel protein MscS (YggB), transmembrane region"/>
    <property type="match status" value="1"/>
</dbReference>
<accession>A0A833EC55</accession>
<gene>
    <name evidence="2" type="ORF">EYH45_05205</name>
</gene>
<dbReference type="Gene3D" id="1.10.287.1260">
    <property type="match status" value="2"/>
</dbReference>
<reference evidence="2" key="1">
    <citation type="journal article" date="2020" name="ISME J.">
        <title>Gammaproteobacteria mediating utilization of methyl-, sulfur- and petroleum organic compounds in deep ocean hydrothermal plumes.</title>
        <authorList>
            <person name="Zhou Z."/>
            <person name="Liu Y."/>
            <person name="Pan J."/>
            <person name="Cron B.R."/>
            <person name="Toner B.M."/>
            <person name="Anantharaman K."/>
            <person name="Breier J.A."/>
            <person name="Dick G.J."/>
            <person name="Li M."/>
        </authorList>
    </citation>
    <scope>NUCLEOTIDE SEQUENCE</scope>
    <source>
        <strain evidence="2">SZUA-1515</strain>
    </source>
</reference>
<keyword evidence="1" id="KW-1133">Transmembrane helix</keyword>
<evidence type="ECO:0000313" key="3">
    <source>
        <dbReference type="Proteomes" id="UP000608579"/>
    </source>
</evidence>
<feature type="transmembrane region" description="Helical" evidence="1">
    <location>
        <begin position="86"/>
        <end position="106"/>
    </location>
</feature>
<evidence type="ECO:0000256" key="1">
    <source>
        <dbReference type="SAM" id="Phobius"/>
    </source>
</evidence>
<dbReference type="GO" id="GO:0008381">
    <property type="term" value="F:mechanosensitive monoatomic ion channel activity"/>
    <property type="evidence" value="ECO:0007669"/>
    <property type="project" value="InterPro"/>
</dbReference>
<dbReference type="EMBL" id="DQVM01000101">
    <property type="protein sequence ID" value="HIQ29944.1"/>
    <property type="molecule type" value="Genomic_DNA"/>
</dbReference>
<keyword evidence="1" id="KW-0472">Membrane</keyword>
<dbReference type="GO" id="GO:0016020">
    <property type="term" value="C:membrane"/>
    <property type="evidence" value="ECO:0007669"/>
    <property type="project" value="InterPro"/>
</dbReference>
<protein>
    <submittedName>
        <fullName evidence="2">Uncharacterized protein</fullName>
    </submittedName>
</protein>
<dbReference type="InterPro" id="IPR045275">
    <property type="entry name" value="MscS_archaea/bacteria_type"/>
</dbReference>
<comment type="caution">
    <text evidence="2">The sequence shown here is derived from an EMBL/GenBank/DDBJ whole genome shotgun (WGS) entry which is preliminary data.</text>
</comment>
<feature type="transmembrane region" description="Helical" evidence="1">
    <location>
        <begin position="163"/>
        <end position="187"/>
    </location>
</feature>
<sequence length="228" mass="25285">MFDIGQINILSVEAIYRAFTTYMPNIIGTLIILAVGWVIGRVLGSIIGRIVSRTGADMSFRRASVGRAILRAGYTASDFSRTVTKWIIYLITILLALQNLSVPVISTTIQNFLNYLPNVIIAFIIFIAGSILSDWAGESIKKSFTAESNQEQYLNLFGEGVKIILYFVTITIALSQLGIDITIIYIIATAFSWSIAIAVGVATGIVLGWVLKDRVREWLQQGRREETR</sequence>
<name>A0A833EC55_CALS0</name>
<dbReference type="AlphaFoldDB" id="A0A833EC55"/>
<evidence type="ECO:0000313" key="2">
    <source>
        <dbReference type="EMBL" id="HIQ29944.1"/>
    </source>
</evidence>
<dbReference type="InterPro" id="IPR011014">
    <property type="entry name" value="MscS_channel_TM-2"/>
</dbReference>
<dbReference type="Pfam" id="PF05552">
    <property type="entry name" value="MS_channel_1st_1"/>
    <property type="match status" value="2"/>
</dbReference>
<dbReference type="InterPro" id="IPR008910">
    <property type="entry name" value="MSC_TM_helix"/>
</dbReference>
<proteinExistence type="predicted"/>
<feature type="transmembrane region" description="Helical" evidence="1">
    <location>
        <begin position="112"/>
        <end position="132"/>
    </location>
</feature>
<dbReference type="PANTHER" id="PTHR30221:SF1">
    <property type="entry name" value="SMALL-CONDUCTANCE MECHANOSENSITIVE CHANNEL"/>
    <property type="match status" value="1"/>
</dbReference>
<feature type="transmembrane region" description="Helical" evidence="1">
    <location>
        <begin position="26"/>
        <end position="52"/>
    </location>
</feature>